<evidence type="ECO:0000256" key="4">
    <source>
        <dbReference type="ARBA" id="ARBA00022692"/>
    </source>
</evidence>
<feature type="transmembrane region" description="Helical" evidence="10">
    <location>
        <begin position="65"/>
        <end position="86"/>
    </location>
</feature>
<evidence type="ECO:0000256" key="9">
    <source>
        <dbReference type="ARBA" id="ARBA00023224"/>
    </source>
</evidence>
<comment type="caution">
    <text evidence="11">The sequence shown here is derived from an EMBL/GenBank/DDBJ whole genome shotgun (WGS) entry which is preliminary data.</text>
</comment>
<comment type="caution">
    <text evidence="10">Lacks conserved residue(s) required for the propagation of feature annotation.</text>
</comment>
<sequence length="409" mass="47756">MFFKKSHLIDLHNYFKYNEVLMSLCSQWPYQSVVKAKIIRGFFILQHISICIPEFIRFIELRNDLDNVVTCIIPIIYNIGVFIKFLNAVRNMNKVRNVDFVLNNINYEIFQIKNIIETIKCDYTEIIDNVEVQILHKYASFGKFLTLGYISMCALTLILYLALPLSPVILDKLNPLEKPRPKSLIYMVQFYVDQEKYFYVLLLHSYITTAAGVLPILATDTFYASIAQHACGMLAILGHRLEKARYSELNHVEKSVKRYKRVIDCIVQHQNIIKFCADINKTYSDSFFYIMGLNMFIMSFSGFLTILTWGQLHNMIRYGMFTAAQMFHLLFYCYQGHSVLDKSLTINDSINKSNWYGSSIRTRKLLTMMIMRSQKPLKLTAKLFPLTLPHFTSVLRTSMSYFTLLKSVQ</sequence>
<keyword evidence="2" id="KW-1003">Cell membrane</keyword>
<evidence type="ECO:0000313" key="12">
    <source>
        <dbReference type="Proteomes" id="UP001627154"/>
    </source>
</evidence>
<evidence type="ECO:0000256" key="3">
    <source>
        <dbReference type="ARBA" id="ARBA00022606"/>
    </source>
</evidence>
<dbReference type="GO" id="GO:0007608">
    <property type="term" value="P:sensory perception of smell"/>
    <property type="evidence" value="ECO:0007669"/>
    <property type="project" value="UniProtKB-KW"/>
</dbReference>
<proteinExistence type="inferred from homology"/>
<keyword evidence="7 10" id="KW-0472">Membrane</keyword>
<comment type="subcellular location">
    <subcellularLocation>
        <location evidence="1 10">Cell membrane</location>
        <topology evidence="1 10">Multi-pass membrane protein</topology>
    </subcellularLocation>
</comment>
<feature type="transmembrane region" description="Helical" evidence="10">
    <location>
        <begin position="287"/>
        <end position="309"/>
    </location>
</feature>
<evidence type="ECO:0000256" key="8">
    <source>
        <dbReference type="ARBA" id="ARBA00023170"/>
    </source>
</evidence>
<dbReference type="InterPro" id="IPR004117">
    <property type="entry name" value="7tm6_olfct_rcpt"/>
</dbReference>
<evidence type="ECO:0000313" key="11">
    <source>
        <dbReference type="EMBL" id="KAL3394517.1"/>
    </source>
</evidence>
<dbReference type="Pfam" id="PF02949">
    <property type="entry name" value="7tm_6"/>
    <property type="match status" value="1"/>
</dbReference>
<dbReference type="AlphaFoldDB" id="A0ABD2WNQ6"/>
<accession>A0ABD2WNQ6</accession>
<dbReference type="GO" id="GO:0005886">
    <property type="term" value="C:plasma membrane"/>
    <property type="evidence" value="ECO:0007669"/>
    <property type="project" value="UniProtKB-SubCell"/>
</dbReference>
<keyword evidence="4 10" id="KW-0812">Transmembrane</keyword>
<reference evidence="11 12" key="1">
    <citation type="journal article" date="2024" name="bioRxiv">
        <title>A reference genome for Trichogramma kaykai: A tiny desert-dwelling parasitoid wasp with competing sex-ratio distorters.</title>
        <authorList>
            <person name="Culotta J."/>
            <person name="Lindsey A.R."/>
        </authorList>
    </citation>
    <scope>NUCLEOTIDE SEQUENCE [LARGE SCALE GENOMIC DNA]</scope>
    <source>
        <strain evidence="11 12">KSX58</strain>
    </source>
</reference>
<dbReference type="EMBL" id="JBJJXI010000092">
    <property type="protein sequence ID" value="KAL3394517.1"/>
    <property type="molecule type" value="Genomic_DNA"/>
</dbReference>
<dbReference type="Proteomes" id="UP001627154">
    <property type="component" value="Unassembled WGS sequence"/>
</dbReference>
<evidence type="ECO:0000256" key="7">
    <source>
        <dbReference type="ARBA" id="ARBA00023136"/>
    </source>
</evidence>
<evidence type="ECO:0000256" key="1">
    <source>
        <dbReference type="ARBA" id="ARBA00004651"/>
    </source>
</evidence>
<keyword evidence="12" id="KW-1185">Reference proteome</keyword>
<dbReference type="PANTHER" id="PTHR21137:SF35">
    <property type="entry name" value="ODORANT RECEPTOR 19A-RELATED"/>
    <property type="match status" value="1"/>
</dbReference>
<keyword evidence="9 10" id="KW-0807">Transducer</keyword>
<gene>
    <name evidence="11" type="ORF">TKK_011510</name>
</gene>
<dbReference type="PANTHER" id="PTHR21137">
    <property type="entry name" value="ODORANT RECEPTOR"/>
    <property type="match status" value="1"/>
</dbReference>
<evidence type="ECO:0000256" key="6">
    <source>
        <dbReference type="ARBA" id="ARBA00022989"/>
    </source>
</evidence>
<keyword evidence="8 10" id="KW-0675">Receptor</keyword>
<keyword evidence="5 10" id="KW-0552">Olfaction</keyword>
<comment type="similarity">
    <text evidence="10">Belongs to the insect chemoreceptor superfamily. Heteromeric odorant receptor channel (TC 1.A.69) family.</text>
</comment>
<name>A0ABD2WNQ6_9HYME</name>
<evidence type="ECO:0000256" key="2">
    <source>
        <dbReference type="ARBA" id="ARBA00022475"/>
    </source>
</evidence>
<evidence type="ECO:0000256" key="5">
    <source>
        <dbReference type="ARBA" id="ARBA00022725"/>
    </source>
</evidence>
<keyword evidence="3 10" id="KW-0716">Sensory transduction</keyword>
<feature type="transmembrane region" description="Helical" evidence="10">
    <location>
        <begin position="144"/>
        <end position="163"/>
    </location>
</feature>
<organism evidence="11 12">
    <name type="scientific">Trichogramma kaykai</name>
    <dbReference type="NCBI Taxonomy" id="54128"/>
    <lineage>
        <taxon>Eukaryota</taxon>
        <taxon>Metazoa</taxon>
        <taxon>Ecdysozoa</taxon>
        <taxon>Arthropoda</taxon>
        <taxon>Hexapoda</taxon>
        <taxon>Insecta</taxon>
        <taxon>Pterygota</taxon>
        <taxon>Neoptera</taxon>
        <taxon>Endopterygota</taxon>
        <taxon>Hymenoptera</taxon>
        <taxon>Apocrita</taxon>
        <taxon>Proctotrupomorpha</taxon>
        <taxon>Chalcidoidea</taxon>
        <taxon>Trichogrammatidae</taxon>
        <taxon>Trichogramma</taxon>
    </lineage>
</organism>
<feature type="transmembrane region" description="Helical" evidence="10">
    <location>
        <begin position="197"/>
        <end position="218"/>
    </location>
</feature>
<evidence type="ECO:0000256" key="10">
    <source>
        <dbReference type="RuleBase" id="RU351113"/>
    </source>
</evidence>
<protein>
    <recommendedName>
        <fullName evidence="10">Odorant receptor</fullName>
    </recommendedName>
</protein>
<dbReference type="GO" id="GO:0007165">
    <property type="term" value="P:signal transduction"/>
    <property type="evidence" value="ECO:0007669"/>
    <property type="project" value="UniProtKB-KW"/>
</dbReference>
<keyword evidence="6 10" id="KW-1133">Transmembrane helix</keyword>